<dbReference type="Proteomes" id="UP000751190">
    <property type="component" value="Unassembled WGS sequence"/>
</dbReference>
<keyword evidence="8" id="KW-1185">Reference proteome</keyword>
<dbReference type="PANTHER" id="PTHR12399">
    <property type="entry name" value="EUKARYOTIC TRANSLATION INITIATION FACTOR 3 SUBUNIT 7"/>
    <property type="match status" value="1"/>
</dbReference>
<feature type="region of interest" description="Disordered" evidence="6">
    <location>
        <begin position="547"/>
        <end position="572"/>
    </location>
</feature>
<dbReference type="HAMAP" id="MF_03003">
    <property type="entry name" value="eIF3d"/>
    <property type="match status" value="1"/>
</dbReference>
<proteinExistence type="inferred from homology"/>
<feature type="region of interest" description="RNA gate" evidence="5">
    <location>
        <begin position="311"/>
        <end position="325"/>
    </location>
</feature>
<dbReference type="GO" id="GO:0001732">
    <property type="term" value="P:formation of cytoplasmic translation initiation complex"/>
    <property type="evidence" value="ECO:0007669"/>
    <property type="project" value="UniProtKB-UniRule"/>
</dbReference>
<feature type="region of interest" description="Disordered" evidence="6">
    <location>
        <begin position="100"/>
        <end position="143"/>
    </location>
</feature>
<evidence type="ECO:0000313" key="7">
    <source>
        <dbReference type="EMBL" id="KAG8461305.1"/>
    </source>
</evidence>
<comment type="subcellular location">
    <subcellularLocation>
        <location evidence="5">Cytoplasm</location>
    </subcellularLocation>
</comment>
<dbReference type="GO" id="GO:0002191">
    <property type="term" value="P:cap-dependent translational initiation"/>
    <property type="evidence" value="ECO:0007669"/>
    <property type="project" value="UniProtKB-UniRule"/>
</dbReference>
<keyword evidence="1 5" id="KW-0963">Cytoplasm</keyword>
<feature type="compositionally biased region" description="Polar residues" evidence="6">
    <location>
        <begin position="57"/>
        <end position="69"/>
    </location>
</feature>
<protein>
    <recommendedName>
        <fullName evidence="5">Eukaryotic translation initiation factor 3 subunit D</fullName>
        <shortName evidence="5">eIF3d</shortName>
    </recommendedName>
    <alternativeName>
        <fullName evidence="5">Eukaryotic translation initiation factor 3 subunit 7</fullName>
    </alternativeName>
</protein>
<dbReference type="GO" id="GO:0033290">
    <property type="term" value="C:eukaryotic 48S preinitiation complex"/>
    <property type="evidence" value="ECO:0007669"/>
    <property type="project" value="UniProtKB-UniRule"/>
</dbReference>
<dbReference type="Pfam" id="PF05091">
    <property type="entry name" value="eIF-3_zeta"/>
    <property type="match status" value="1"/>
</dbReference>
<dbReference type="GO" id="GO:0003743">
    <property type="term" value="F:translation initiation factor activity"/>
    <property type="evidence" value="ECO:0007669"/>
    <property type="project" value="UniProtKB-UniRule"/>
</dbReference>
<dbReference type="OMA" id="FMDKRDN"/>
<comment type="domain">
    <text evidence="5">The RNA gate region regulates mRNA cap recognition to prevent promiscuous mRNA-binding before assembly of eif3d into the full eukaryotic translation initiation factor 3 (eIF-3) complex.</text>
</comment>
<reference evidence="7" key="1">
    <citation type="submission" date="2021-05" db="EMBL/GenBank/DDBJ databases">
        <title>The genome of the haptophyte Pavlova lutheri (Diacronema luteri, Pavlovales) - a model for lipid biosynthesis in eukaryotic algae.</title>
        <authorList>
            <person name="Hulatt C.J."/>
            <person name="Posewitz M.C."/>
        </authorList>
    </citation>
    <scope>NUCLEOTIDE SEQUENCE</scope>
    <source>
        <strain evidence="7">NIVA-4/92</strain>
    </source>
</reference>
<evidence type="ECO:0000256" key="6">
    <source>
        <dbReference type="SAM" id="MobiDB-lite"/>
    </source>
</evidence>
<keyword evidence="4 5" id="KW-0648">Protein biosynthesis</keyword>
<evidence type="ECO:0000256" key="1">
    <source>
        <dbReference type="ARBA" id="ARBA00022490"/>
    </source>
</evidence>
<evidence type="ECO:0000256" key="4">
    <source>
        <dbReference type="ARBA" id="ARBA00022917"/>
    </source>
</evidence>
<feature type="compositionally biased region" description="Gly residues" evidence="6">
    <location>
        <begin position="106"/>
        <end position="130"/>
    </location>
</feature>
<dbReference type="GO" id="GO:0016282">
    <property type="term" value="C:eukaryotic 43S preinitiation complex"/>
    <property type="evidence" value="ECO:0007669"/>
    <property type="project" value="UniProtKB-UniRule"/>
</dbReference>
<keyword evidence="3" id="KW-0694">RNA-binding</keyword>
<comment type="caution">
    <text evidence="7">The sequence shown here is derived from an EMBL/GenBank/DDBJ whole genome shotgun (WGS) entry which is preliminary data.</text>
</comment>
<comment type="function">
    <text evidence="5">mRNA cap-binding component of the eukaryotic translation initiation factor 3 (eIF-3) complex, which is involved in protein synthesis of a specialized repertoire of mRNAs and, together with other initiation factors, stimulates binding of mRNA and methionyl-tRNAi to the 40S ribosome. The eIF-3 complex specifically targets and initiates translation of a subset of mRNAs involved in cell proliferation. In the eIF-3 complex, eif3d specifically recognizes and binds the 7-methylguanosine cap of a subset of mRNAs.</text>
</comment>
<dbReference type="PANTHER" id="PTHR12399:SF0">
    <property type="entry name" value="EUKARYOTIC TRANSLATION INITIATION FACTOR 3 SUBUNIT D"/>
    <property type="match status" value="1"/>
</dbReference>
<dbReference type="OrthoDB" id="3168162at2759"/>
<dbReference type="AlphaFoldDB" id="A0A8J5XLT0"/>
<dbReference type="InterPro" id="IPR007783">
    <property type="entry name" value="eIF3d"/>
</dbReference>
<dbReference type="GO" id="GO:0098808">
    <property type="term" value="F:mRNA cap binding"/>
    <property type="evidence" value="ECO:0007669"/>
    <property type="project" value="UniProtKB-UniRule"/>
</dbReference>
<dbReference type="GO" id="GO:0005852">
    <property type="term" value="C:eukaryotic translation initiation factor 3 complex"/>
    <property type="evidence" value="ECO:0007669"/>
    <property type="project" value="UniProtKB-UniRule"/>
</dbReference>
<gene>
    <name evidence="7" type="ORF">KFE25_010492</name>
</gene>
<feature type="region of interest" description="Disordered" evidence="6">
    <location>
        <begin position="20"/>
        <end position="72"/>
    </location>
</feature>
<evidence type="ECO:0000313" key="8">
    <source>
        <dbReference type="Proteomes" id="UP000751190"/>
    </source>
</evidence>
<feature type="compositionally biased region" description="Acidic residues" evidence="6">
    <location>
        <begin position="551"/>
        <end position="572"/>
    </location>
</feature>
<keyword evidence="2 5" id="KW-0396">Initiation factor</keyword>
<comment type="subunit">
    <text evidence="5">Component of the eukaryotic translation initiation factor 3 (eIF-3) complex.</text>
</comment>
<accession>A0A8J5XLT0</accession>
<dbReference type="EMBL" id="JAGTXO010000026">
    <property type="protein sequence ID" value="KAG8461305.1"/>
    <property type="molecule type" value="Genomic_DNA"/>
</dbReference>
<organism evidence="7 8">
    <name type="scientific">Diacronema lutheri</name>
    <name type="common">Unicellular marine alga</name>
    <name type="synonym">Monochrysis lutheri</name>
    <dbReference type="NCBI Taxonomy" id="2081491"/>
    <lineage>
        <taxon>Eukaryota</taxon>
        <taxon>Haptista</taxon>
        <taxon>Haptophyta</taxon>
        <taxon>Pavlovophyceae</taxon>
        <taxon>Pavlovales</taxon>
        <taxon>Pavlovaceae</taxon>
        <taxon>Diacronema</taxon>
    </lineage>
</organism>
<evidence type="ECO:0000256" key="2">
    <source>
        <dbReference type="ARBA" id="ARBA00022540"/>
    </source>
</evidence>
<comment type="similarity">
    <text evidence="5">Belongs to the eIF-3 subunit D family.</text>
</comment>
<dbReference type="PIRSF" id="PIRSF016281">
    <property type="entry name" value="EIF-3_zeta"/>
    <property type="match status" value="1"/>
</dbReference>
<sequence>MPDAEEAKGARRAFRVPRVVDNPAGWGPCELPEKFTDQPYAPFNKGDKLGKVADWSGPSTFPGRQQMRQARQGPQFANENFAYQHDPSDESFHLVDTATAKPANSWGGGRGRGRGGRGGGRWGARGGGRWGEQDKVPEKIGGNNRNLQKARQQGLRGKWNKTRQAAQQGMRWSDRPPTRIRESSIDVRPGWQVLEQVNFSDLQKVTWVVPEAQDVTAYGVVEAFERTYDRITPKSEKALQAAELKPVWAATASDDPVLHKLANAPGATYNVFATDAIMAAIMAAPRSSYSWDIVVTRAGERLYLDKRGDSPFDYLTCNETAHEQGEEDKDSINSAFNLSQEATRINFAFAQQVLTPDGAVKFEHAAHPLSVVGEAPTLSSAGYRYRSWQMGDNVKLLARTQVEAVTKGKQDEDIFLSVHALNETDPKVFSTLDWRQKLEAQRGAVLATELKNNSYKLAKWTLQSLLAGADLLKLGYISRVHPRNRERHVILGTQTYKPKEFATQVNLNVPNAWAILKAVIDMCLKLPDGKYLLLKDPNKPLFRLYDVSEGGIDDDDDDDDDELGEQNEEDDD</sequence>
<name>A0A8J5XLT0_DIALT</name>
<evidence type="ECO:0000256" key="3">
    <source>
        <dbReference type="ARBA" id="ARBA00022884"/>
    </source>
</evidence>
<evidence type="ECO:0000256" key="5">
    <source>
        <dbReference type="HAMAP-Rule" id="MF_03003"/>
    </source>
</evidence>